<evidence type="ECO:0000256" key="4">
    <source>
        <dbReference type="ARBA" id="ARBA00006929"/>
    </source>
</evidence>
<evidence type="ECO:0000256" key="2">
    <source>
        <dbReference type="ARBA" id="ARBA00004117"/>
    </source>
</evidence>
<evidence type="ECO:0000256" key="7">
    <source>
        <dbReference type="ARBA" id="ARBA00023143"/>
    </source>
</evidence>
<dbReference type="AlphaFoldDB" id="A0A7X1B5H2"/>
<dbReference type="GO" id="GO:0009279">
    <property type="term" value="C:cell outer membrane"/>
    <property type="evidence" value="ECO:0007669"/>
    <property type="project" value="UniProtKB-SubCell"/>
</dbReference>
<comment type="subcellular location">
    <subcellularLocation>
        <location evidence="2">Bacterial flagellum basal body</location>
    </subcellularLocation>
    <subcellularLocation>
        <location evidence="3">Cell outer membrane</location>
    </subcellularLocation>
</comment>
<evidence type="ECO:0000256" key="3">
    <source>
        <dbReference type="ARBA" id="ARBA00004442"/>
    </source>
</evidence>
<dbReference type="GO" id="GO:0009427">
    <property type="term" value="C:bacterial-type flagellum basal body, distal rod, L ring"/>
    <property type="evidence" value="ECO:0007669"/>
    <property type="project" value="InterPro"/>
</dbReference>
<organism evidence="9 10">
    <name type="scientific">Pelagicoccus albus</name>
    <dbReference type="NCBI Taxonomy" id="415222"/>
    <lineage>
        <taxon>Bacteria</taxon>
        <taxon>Pseudomonadati</taxon>
        <taxon>Verrucomicrobiota</taxon>
        <taxon>Opitutia</taxon>
        <taxon>Puniceicoccales</taxon>
        <taxon>Pelagicoccaceae</taxon>
        <taxon>Pelagicoccus</taxon>
    </lineage>
</organism>
<comment type="caution">
    <text evidence="9">The sequence shown here is derived from an EMBL/GenBank/DDBJ whole genome shotgun (WGS) entry which is preliminary data.</text>
</comment>
<evidence type="ECO:0000313" key="10">
    <source>
        <dbReference type="Proteomes" id="UP000526501"/>
    </source>
</evidence>
<sequence>MCKQLITTAALLLATALSGKSLWDSPKNNESGMFADRSGAQVGDIITLEIEEETIVNRTSSKSSSTSSNISQDLGSIVIGNVIETGSAAGSISLNPNDSFNGSGTVADTNIFQARVAVMVVDVQPNGNLIVEGARKVKSSGEAQYLVVRGIVRKDDVLSDNTVTSENVLNASIEMFSEGDLKTAQTKGWIQRLVDVTNVL</sequence>
<dbReference type="Pfam" id="PF02107">
    <property type="entry name" value="FlgH"/>
    <property type="match status" value="1"/>
</dbReference>
<dbReference type="RefSeq" id="WP_185659915.1">
    <property type="nucleotide sequence ID" value="NZ_CAWPOO010000007.1"/>
</dbReference>
<accession>A0A7X1B5H2</accession>
<keyword evidence="8" id="KW-0998">Cell outer membrane</keyword>
<dbReference type="Proteomes" id="UP000526501">
    <property type="component" value="Unassembled WGS sequence"/>
</dbReference>
<evidence type="ECO:0000256" key="6">
    <source>
        <dbReference type="ARBA" id="ARBA00023136"/>
    </source>
</evidence>
<evidence type="ECO:0000256" key="1">
    <source>
        <dbReference type="ARBA" id="ARBA00002591"/>
    </source>
</evidence>
<gene>
    <name evidence="9" type="ORF">H5P27_08235</name>
</gene>
<evidence type="ECO:0000256" key="5">
    <source>
        <dbReference type="ARBA" id="ARBA00022729"/>
    </source>
</evidence>
<dbReference type="PRINTS" id="PR01008">
    <property type="entry name" value="FLGLRINGFLGH"/>
</dbReference>
<keyword evidence="7" id="KW-0975">Bacterial flagellum</keyword>
<keyword evidence="6" id="KW-0472">Membrane</keyword>
<keyword evidence="10" id="KW-1185">Reference proteome</keyword>
<dbReference type="InterPro" id="IPR000527">
    <property type="entry name" value="Flag_Lring"/>
</dbReference>
<dbReference type="GO" id="GO:0003774">
    <property type="term" value="F:cytoskeletal motor activity"/>
    <property type="evidence" value="ECO:0007669"/>
    <property type="project" value="InterPro"/>
</dbReference>
<reference evidence="9 10" key="1">
    <citation type="submission" date="2020-07" db="EMBL/GenBank/DDBJ databases">
        <authorList>
            <person name="Feng X."/>
        </authorList>
    </citation>
    <scope>NUCLEOTIDE SEQUENCE [LARGE SCALE GENOMIC DNA]</scope>
    <source>
        <strain evidence="9 10">JCM23202</strain>
    </source>
</reference>
<keyword evidence="9" id="KW-0282">Flagellum</keyword>
<evidence type="ECO:0000256" key="8">
    <source>
        <dbReference type="ARBA" id="ARBA00023237"/>
    </source>
</evidence>
<keyword evidence="5" id="KW-0732">Signal</keyword>
<dbReference type="PANTHER" id="PTHR34933:SF1">
    <property type="entry name" value="FLAGELLAR L-RING PROTEIN"/>
    <property type="match status" value="1"/>
</dbReference>
<keyword evidence="9" id="KW-0969">Cilium</keyword>
<name>A0A7X1B5H2_9BACT</name>
<dbReference type="GO" id="GO:0071973">
    <property type="term" value="P:bacterial-type flagellum-dependent cell motility"/>
    <property type="evidence" value="ECO:0007669"/>
    <property type="project" value="InterPro"/>
</dbReference>
<protein>
    <submittedName>
        <fullName evidence="9">Flagellar basal body L-ring protein FlgH</fullName>
    </submittedName>
</protein>
<comment type="function">
    <text evidence="1">Assembles around the rod to form the L-ring and probably protects the motor/basal body from shearing forces during rotation.</text>
</comment>
<comment type="similarity">
    <text evidence="4">Belongs to the FlgH family.</text>
</comment>
<keyword evidence="9" id="KW-0966">Cell projection</keyword>
<proteinExistence type="inferred from homology"/>
<evidence type="ECO:0000313" key="9">
    <source>
        <dbReference type="EMBL" id="MBC2606031.1"/>
    </source>
</evidence>
<dbReference type="EMBL" id="JACHVC010000007">
    <property type="protein sequence ID" value="MBC2606031.1"/>
    <property type="molecule type" value="Genomic_DNA"/>
</dbReference>
<dbReference type="PANTHER" id="PTHR34933">
    <property type="entry name" value="FLAGELLAR L-RING PROTEIN"/>
    <property type="match status" value="1"/>
</dbReference>